<feature type="compositionally biased region" description="Polar residues" evidence="1">
    <location>
        <begin position="1"/>
        <end position="19"/>
    </location>
</feature>
<accession>A0A1Y2K8U4</accession>
<name>A0A1Y2K8U4_9PROT</name>
<gene>
    <name evidence="2" type="ORF">MAIT1_00199</name>
</gene>
<feature type="region of interest" description="Disordered" evidence="1">
    <location>
        <begin position="1"/>
        <end position="24"/>
    </location>
</feature>
<reference evidence="2 3" key="1">
    <citation type="journal article" date="2016" name="BMC Genomics">
        <title>Combined genomic and structural analyses of a cultured magnetotactic bacterium reveals its niche adaptation to a dynamic environment.</title>
        <authorList>
            <person name="Araujo A.C."/>
            <person name="Morillo V."/>
            <person name="Cypriano J."/>
            <person name="Teixeira L.C."/>
            <person name="Leao P."/>
            <person name="Lyra S."/>
            <person name="Almeida L.G."/>
            <person name="Bazylinski D.A."/>
            <person name="Vasconcellos A.T."/>
            <person name="Abreu F."/>
            <person name="Lins U."/>
        </authorList>
    </citation>
    <scope>NUCLEOTIDE SEQUENCE [LARGE SCALE GENOMIC DNA]</scope>
    <source>
        <strain evidence="2 3">IT-1</strain>
    </source>
</reference>
<dbReference type="Proteomes" id="UP000194003">
    <property type="component" value="Unassembled WGS sequence"/>
</dbReference>
<evidence type="ECO:0000313" key="3">
    <source>
        <dbReference type="Proteomes" id="UP000194003"/>
    </source>
</evidence>
<comment type="caution">
    <text evidence="2">The sequence shown here is derived from an EMBL/GenBank/DDBJ whole genome shotgun (WGS) entry which is preliminary data.</text>
</comment>
<sequence>MTPAPTTDSSERPTTQQAIARSWASPVARRRRARGAAFQAPGIDRLGRLTIAARHIAIAAPTTAVILIWRALIGRCLPPTAAIRGGRSGFRPGIDAVGRDLRRLCCQRYPLAERYIAPRPELKRRVAARRVRSGIGCARLRHGGRCLGTIAAARPAPRVADGGRRHSSGRGDARGVAIAHRHTGLMLGRRVDGAGVPGVIGEALRLRRAGCTQTERQRSADQASESVWHLALSSHWGHCPVRPISRAPLGASSWGGS</sequence>
<dbReference type="EMBL" id="LVJN01000015">
    <property type="protein sequence ID" value="OSM06917.1"/>
    <property type="molecule type" value="Genomic_DNA"/>
</dbReference>
<protein>
    <submittedName>
        <fullName evidence="2">Uncharacterized protein</fullName>
    </submittedName>
</protein>
<keyword evidence="3" id="KW-1185">Reference proteome</keyword>
<proteinExistence type="predicted"/>
<evidence type="ECO:0000313" key="2">
    <source>
        <dbReference type="EMBL" id="OSM06917.1"/>
    </source>
</evidence>
<evidence type="ECO:0000256" key="1">
    <source>
        <dbReference type="SAM" id="MobiDB-lite"/>
    </source>
</evidence>
<organism evidence="2 3">
    <name type="scientific">Magnetofaba australis IT-1</name>
    <dbReference type="NCBI Taxonomy" id="1434232"/>
    <lineage>
        <taxon>Bacteria</taxon>
        <taxon>Pseudomonadati</taxon>
        <taxon>Pseudomonadota</taxon>
        <taxon>Magnetococcia</taxon>
        <taxon>Magnetococcales</taxon>
        <taxon>Magnetococcaceae</taxon>
        <taxon>Magnetofaba</taxon>
    </lineage>
</organism>
<dbReference type="AlphaFoldDB" id="A0A1Y2K8U4"/>